<gene>
    <name evidence="4" type="primary">LOC101785101</name>
</gene>
<feature type="compositionally biased region" description="Low complexity" evidence="3">
    <location>
        <begin position="27"/>
        <end position="39"/>
    </location>
</feature>
<name>K4AGB6_SETIT</name>
<comment type="similarity">
    <text evidence="1">Belongs to the SPIRAL1 family.</text>
</comment>
<proteinExistence type="inferred from homology"/>
<dbReference type="GO" id="GO:0010005">
    <property type="term" value="C:cortical microtubule, transverse to long axis"/>
    <property type="evidence" value="ECO:0000318"/>
    <property type="project" value="GO_Central"/>
</dbReference>
<evidence type="ECO:0008006" key="6">
    <source>
        <dbReference type="Google" id="ProtNLM"/>
    </source>
</evidence>
<keyword evidence="5" id="KW-1185">Reference proteome</keyword>
<evidence type="ECO:0000313" key="5">
    <source>
        <dbReference type="Proteomes" id="UP000004995"/>
    </source>
</evidence>
<protein>
    <recommendedName>
        <fullName evidence="6">Protein SPIRAL1-like 1</fullName>
    </recommendedName>
</protein>
<dbReference type="Proteomes" id="UP000004995">
    <property type="component" value="Unassembled WGS sequence"/>
</dbReference>
<evidence type="ECO:0000256" key="3">
    <source>
        <dbReference type="SAM" id="MobiDB-lite"/>
    </source>
</evidence>
<evidence type="ECO:0000256" key="1">
    <source>
        <dbReference type="ARBA" id="ARBA00009656"/>
    </source>
</evidence>
<dbReference type="EMBL" id="AGNK02005931">
    <property type="status" value="NOT_ANNOTATED_CDS"/>
    <property type="molecule type" value="Genomic_DNA"/>
</dbReference>
<reference evidence="5" key="1">
    <citation type="journal article" date="2012" name="Nat. Biotechnol.">
        <title>Reference genome sequence of the model plant Setaria.</title>
        <authorList>
            <person name="Bennetzen J.L."/>
            <person name="Schmutz J."/>
            <person name="Wang H."/>
            <person name="Percifield R."/>
            <person name="Hawkins J."/>
            <person name="Pontaroli A.C."/>
            <person name="Estep M."/>
            <person name="Feng L."/>
            <person name="Vaughn J.N."/>
            <person name="Grimwood J."/>
            <person name="Jenkins J."/>
            <person name="Barry K."/>
            <person name="Lindquist E."/>
            <person name="Hellsten U."/>
            <person name="Deshpande S."/>
            <person name="Wang X."/>
            <person name="Wu X."/>
            <person name="Mitros T."/>
            <person name="Triplett J."/>
            <person name="Yang X."/>
            <person name="Ye C.Y."/>
            <person name="Mauro-Herrera M."/>
            <person name="Wang L."/>
            <person name="Li P."/>
            <person name="Sharma M."/>
            <person name="Sharma R."/>
            <person name="Ronald P.C."/>
            <person name="Panaud O."/>
            <person name="Kellogg E.A."/>
            <person name="Brutnell T.P."/>
            <person name="Doust A.N."/>
            <person name="Tuskan G.A."/>
            <person name="Rokhsar D."/>
            <person name="Devos K.M."/>
        </authorList>
    </citation>
    <scope>NUCLEOTIDE SEQUENCE [LARGE SCALE GENOMIC DNA]</scope>
    <source>
        <strain evidence="5">cv. Yugu1</strain>
    </source>
</reference>
<dbReference type="STRING" id="4555.K4AGB6"/>
<dbReference type="HOGENOM" id="CLU_1780676_0_0_1"/>
<dbReference type="eggNOG" id="ENOG502S4KK">
    <property type="taxonomic scope" value="Eukaryota"/>
</dbReference>
<reference evidence="4" key="2">
    <citation type="submission" date="2018-08" db="UniProtKB">
        <authorList>
            <consortium name="EnsemblPlants"/>
        </authorList>
    </citation>
    <scope>IDENTIFICATION</scope>
    <source>
        <strain evidence="4">Yugu1</strain>
    </source>
</reference>
<dbReference type="PANTHER" id="PTHR33403:SF48">
    <property type="entry name" value="PROTEIN SPIRAL1-LIKE 1"/>
    <property type="match status" value="1"/>
</dbReference>
<dbReference type="InterPro" id="IPR039613">
    <property type="entry name" value="SPR1/2/3/4/5"/>
</dbReference>
<feature type="region of interest" description="Disordered" evidence="3">
    <location>
        <begin position="27"/>
        <end position="56"/>
    </location>
</feature>
<evidence type="ECO:0000313" key="4">
    <source>
        <dbReference type="EnsemblPlants" id="KQK90390"/>
    </source>
</evidence>
<organism evidence="4 5">
    <name type="scientific">Setaria italica</name>
    <name type="common">Foxtail millet</name>
    <name type="synonym">Panicum italicum</name>
    <dbReference type="NCBI Taxonomy" id="4555"/>
    <lineage>
        <taxon>Eukaryota</taxon>
        <taxon>Viridiplantae</taxon>
        <taxon>Streptophyta</taxon>
        <taxon>Embryophyta</taxon>
        <taxon>Tracheophyta</taxon>
        <taxon>Spermatophyta</taxon>
        <taxon>Magnoliopsida</taxon>
        <taxon>Liliopsida</taxon>
        <taxon>Poales</taxon>
        <taxon>Poaceae</taxon>
        <taxon>PACMAD clade</taxon>
        <taxon>Panicoideae</taxon>
        <taxon>Panicodae</taxon>
        <taxon>Paniceae</taxon>
        <taxon>Cenchrinae</taxon>
        <taxon>Setaria</taxon>
    </lineage>
</organism>
<accession>K4AGB6</accession>
<evidence type="ECO:0000256" key="2">
    <source>
        <dbReference type="ARBA" id="ARBA00022701"/>
    </source>
</evidence>
<dbReference type="Gramene" id="KQK90390">
    <property type="protein sequence ID" value="KQK90390"/>
    <property type="gene ID" value="SETIT_037923mg"/>
</dbReference>
<keyword evidence="2" id="KW-0493">Microtubule</keyword>
<dbReference type="AlphaFoldDB" id="K4AGB6"/>
<dbReference type="PANTHER" id="PTHR33403">
    <property type="entry name" value="SPR1"/>
    <property type="match status" value="1"/>
</dbReference>
<dbReference type="GO" id="GO:0043622">
    <property type="term" value="P:cortical microtubule organization"/>
    <property type="evidence" value="ECO:0000318"/>
    <property type="project" value="GO_Central"/>
</dbReference>
<dbReference type="EnsemblPlants" id="KQK90390">
    <property type="protein sequence ID" value="KQK90390"/>
    <property type="gene ID" value="SETIT_037923mg"/>
</dbReference>
<sequence>MSRGGSAGGGSSQLGYLFGNDEAPKPAVAPAAPAACAPPAGKPAPPKPDVTKQVAAGVTSQTNNYHRADGQNTGNFLTVFWFPSFSHTNLFDTHLLLLAYCSYSHTFTFLAIMSYFVGCWAGEYHVKSIMEVCVPLSYDILVLAPH</sequence>
<dbReference type="InParanoid" id="K4AGB6"/>